<accession>A0AB36DP02</accession>
<dbReference type="AlphaFoldDB" id="A0AB36DP02"/>
<evidence type="ECO:0000313" key="2">
    <source>
        <dbReference type="Proteomes" id="UP000078295"/>
    </source>
</evidence>
<proteinExistence type="predicted"/>
<gene>
    <name evidence="1" type="ORF">AO370_1496</name>
</gene>
<dbReference type="Proteomes" id="UP000078295">
    <property type="component" value="Unassembled WGS sequence"/>
</dbReference>
<name>A0AB36DP02_MORCA</name>
<evidence type="ECO:0000313" key="1">
    <source>
        <dbReference type="EMBL" id="OAV24550.1"/>
    </source>
</evidence>
<reference evidence="1 2" key="1">
    <citation type="journal article" date="2016" name="Genome Biol. Evol.">
        <title>Comparative Genomic Analyses of the Moraxella catarrhalis Serosensitive and Seroresistant Lineages Demonstrate Their Independent Evolution.</title>
        <authorList>
            <person name="Earl J.P."/>
            <person name="de Vries S.P."/>
            <person name="Ahmed A."/>
            <person name="Powell E."/>
            <person name="Schultz M.P."/>
            <person name="Hermans P.W."/>
            <person name="Hill D.J."/>
            <person name="Zhou Z."/>
            <person name="Constantinidou C.I."/>
            <person name="Hu F.Z."/>
            <person name="Bootsma H.J."/>
            <person name="Ehrlich G.D."/>
        </authorList>
    </citation>
    <scope>NUCLEOTIDE SEQUENCE [LARGE SCALE GENOMIC DNA]</scope>
    <source>
        <strain evidence="1 2">F23</strain>
    </source>
</reference>
<sequence>MTVTLLPNRHDTSNLLNMAQNMAQTHHPQLAKLPRLASVYFTIGKFKP</sequence>
<dbReference type="EMBL" id="LXHQ01000035">
    <property type="protein sequence ID" value="OAV24550.1"/>
    <property type="molecule type" value="Genomic_DNA"/>
</dbReference>
<protein>
    <submittedName>
        <fullName evidence="1">Uncharacterized protein</fullName>
    </submittedName>
</protein>
<organism evidence="1 2">
    <name type="scientific">Moraxella catarrhalis</name>
    <name type="common">Branhamella catarrhalis</name>
    <dbReference type="NCBI Taxonomy" id="480"/>
    <lineage>
        <taxon>Bacteria</taxon>
        <taxon>Pseudomonadati</taxon>
        <taxon>Pseudomonadota</taxon>
        <taxon>Gammaproteobacteria</taxon>
        <taxon>Moraxellales</taxon>
        <taxon>Moraxellaceae</taxon>
        <taxon>Moraxella</taxon>
    </lineage>
</organism>
<comment type="caution">
    <text evidence="1">The sequence shown here is derived from an EMBL/GenBank/DDBJ whole genome shotgun (WGS) entry which is preliminary data.</text>
</comment>